<proteinExistence type="predicted"/>
<keyword evidence="1" id="KW-0472">Membrane</keyword>
<dbReference type="Proteomes" id="UP001589896">
    <property type="component" value="Unassembled WGS sequence"/>
</dbReference>
<reference evidence="2 3" key="1">
    <citation type="submission" date="2024-09" db="EMBL/GenBank/DDBJ databases">
        <authorList>
            <person name="Sun Q."/>
            <person name="Mori K."/>
        </authorList>
    </citation>
    <scope>NUCLEOTIDE SEQUENCE [LARGE SCALE GENOMIC DNA]</scope>
    <source>
        <strain evidence="2 3">KCTC 23076</strain>
    </source>
</reference>
<keyword evidence="1" id="KW-1133">Transmembrane helix</keyword>
<dbReference type="Pfam" id="PF07386">
    <property type="entry name" value="DUF1499"/>
    <property type="match status" value="1"/>
</dbReference>
<protein>
    <submittedName>
        <fullName evidence="2">DUF1499 domain-containing protein</fullName>
    </submittedName>
</protein>
<dbReference type="RefSeq" id="WP_386663967.1">
    <property type="nucleotide sequence ID" value="NZ_JBHLTG010000001.1"/>
</dbReference>
<gene>
    <name evidence="2" type="ORF">ACFFGH_00655</name>
</gene>
<keyword evidence="1" id="KW-0812">Transmembrane</keyword>
<accession>A0ABV6RK74</accession>
<organism evidence="2 3">
    <name type="scientific">Lysobacter korlensis</name>
    <dbReference type="NCBI Taxonomy" id="553636"/>
    <lineage>
        <taxon>Bacteria</taxon>
        <taxon>Pseudomonadati</taxon>
        <taxon>Pseudomonadota</taxon>
        <taxon>Gammaproteobacteria</taxon>
        <taxon>Lysobacterales</taxon>
        <taxon>Lysobacteraceae</taxon>
        <taxon>Lysobacter</taxon>
    </lineage>
</organism>
<dbReference type="InterPro" id="IPR010865">
    <property type="entry name" value="DUF1499"/>
</dbReference>
<feature type="transmembrane region" description="Helical" evidence="1">
    <location>
        <begin position="70"/>
        <end position="88"/>
    </location>
</feature>
<comment type="caution">
    <text evidence="2">The sequence shown here is derived from an EMBL/GenBank/DDBJ whole genome shotgun (WGS) entry which is preliminary data.</text>
</comment>
<evidence type="ECO:0000313" key="3">
    <source>
        <dbReference type="Proteomes" id="UP001589896"/>
    </source>
</evidence>
<name>A0ABV6RK74_9GAMM</name>
<sequence>MKPARIALALSVIAAIVLLVAGPGTRLDAWHFGIGLQMLRWAAYLGLAGAAVAIVLLLIPSQRRASTGALLLAAVLGVAVAAVPWMFMRQVKSVPPIHDITTDTQRPPEFLAVLPLRKDATNPVAYGGAEIAQQQQAAYPDLQPLRLEAPPAAAFDRALQAARSMGWEIVAADPATGRIEATDTTFWFGFKDDVVIRVEADGAGSRIDVRSLSRVGGSDVGANAKRIRAYLDTLGG</sequence>
<feature type="transmembrane region" description="Helical" evidence="1">
    <location>
        <begin position="39"/>
        <end position="58"/>
    </location>
</feature>
<evidence type="ECO:0000256" key="1">
    <source>
        <dbReference type="SAM" id="Phobius"/>
    </source>
</evidence>
<evidence type="ECO:0000313" key="2">
    <source>
        <dbReference type="EMBL" id="MFC0676358.1"/>
    </source>
</evidence>
<dbReference type="EMBL" id="JBHLTG010000001">
    <property type="protein sequence ID" value="MFC0676358.1"/>
    <property type="molecule type" value="Genomic_DNA"/>
</dbReference>
<keyword evidence="3" id="KW-1185">Reference proteome</keyword>